<dbReference type="GO" id="GO:0019171">
    <property type="term" value="F:(3R)-hydroxyacyl-[acyl-carrier-protein] dehydratase activity"/>
    <property type="evidence" value="ECO:0007669"/>
    <property type="project" value="UniProtKB-EC"/>
</dbReference>
<evidence type="ECO:0000256" key="9">
    <source>
        <dbReference type="HAMAP-Rule" id="MF_00406"/>
    </source>
</evidence>
<comment type="caution">
    <text evidence="10">The sequence shown here is derived from an EMBL/GenBank/DDBJ whole genome shotgun (WGS) entry which is preliminary data.</text>
</comment>
<dbReference type="HAMAP" id="MF_00406">
    <property type="entry name" value="FabZ"/>
    <property type="match status" value="1"/>
</dbReference>
<dbReference type="SUPFAM" id="SSF54637">
    <property type="entry name" value="Thioesterase/thiol ester dehydrase-isomerase"/>
    <property type="match status" value="1"/>
</dbReference>
<dbReference type="CDD" id="cd01288">
    <property type="entry name" value="FabZ"/>
    <property type="match status" value="1"/>
</dbReference>
<keyword evidence="6 9" id="KW-0443">Lipid metabolism</keyword>
<protein>
    <recommendedName>
        <fullName evidence="9">3-hydroxyacyl-[acyl-carrier-protein] dehydratase FabZ</fullName>
        <ecNumber evidence="9">4.2.1.59</ecNumber>
    </recommendedName>
    <alternativeName>
        <fullName evidence="9">(3R)-hydroxymyristoyl-[acyl-carrier-protein] dehydratase</fullName>
        <shortName evidence="9">(3R)-hydroxymyristoyl-ACP dehydrase</shortName>
    </alternativeName>
    <alternativeName>
        <fullName evidence="9">Beta-hydroxyacyl-ACP dehydratase</fullName>
    </alternativeName>
</protein>
<gene>
    <name evidence="9" type="primary">fabZ</name>
    <name evidence="10" type="ORF">J3R73_003013</name>
</gene>
<dbReference type="Pfam" id="PF07977">
    <property type="entry name" value="FabA"/>
    <property type="match status" value="1"/>
</dbReference>
<dbReference type="InterPro" id="IPR010084">
    <property type="entry name" value="FabZ"/>
</dbReference>
<keyword evidence="3 9" id="KW-0963">Cytoplasm</keyword>
<dbReference type="Proteomes" id="UP001237448">
    <property type="component" value="Unassembled WGS sequence"/>
</dbReference>
<evidence type="ECO:0000256" key="7">
    <source>
        <dbReference type="ARBA" id="ARBA00023239"/>
    </source>
</evidence>
<keyword evidence="11" id="KW-1185">Reference proteome</keyword>
<dbReference type="PANTHER" id="PTHR30272">
    <property type="entry name" value="3-HYDROXYACYL-[ACYL-CARRIER-PROTEIN] DEHYDRATASE"/>
    <property type="match status" value="1"/>
</dbReference>
<comment type="subcellular location">
    <subcellularLocation>
        <location evidence="1 9">Cytoplasm</location>
    </subcellularLocation>
</comment>
<keyword evidence="4 9" id="KW-0444">Lipid biosynthesis</keyword>
<sequence length="154" mass="17092">MSDSKPATLESVDIGKLLTLLPHRYPFLLVDRIVEINGDDSAVGIKNVTANEPHFTGHFPEQPVMPGVLVIEAMAQTAGAICVLNAMGDAKPKVVYFMTIDECRFRKPVIPGDQIRLHMTKLRNRRNMWWYKGEAKVDGIVVAEATVSAMVVME</sequence>
<comment type="catalytic activity">
    <reaction evidence="9">
        <text>a (3R)-hydroxyacyl-[ACP] = a (2E)-enoyl-[ACP] + H2O</text>
        <dbReference type="Rhea" id="RHEA:13097"/>
        <dbReference type="Rhea" id="RHEA-COMP:9925"/>
        <dbReference type="Rhea" id="RHEA-COMP:9945"/>
        <dbReference type="ChEBI" id="CHEBI:15377"/>
        <dbReference type="ChEBI" id="CHEBI:78784"/>
        <dbReference type="ChEBI" id="CHEBI:78827"/>
        <dbReference type="EC" id="4.2.1.59"/>
    </reaction>
</comment>
<comment type="similarity">
    <text evidence="2 9">Belongs to the thioester dehydratase family. FabZ subfamily.</text>
</comment>
<proteinExistence type="inferred from homology"/>
<evidence type="ECO:0000256" key="3">
    <source>
        <dbReference type="ARBA" id="ARBA00022490"/>
    </source>
</evidence>
<dbReference type="NCBIfam" id="TIGR01750">
    <property type="entry name" value="fabZ"/>
    <property type="match status" value="1"/>
</dbReference>
<keyword evidence="5 9" id="KW-0441">Lipid A biosynthesis</keyword>
<reference evidence="10 11" key="1">
    <citation type="submission" date="2023-07" db="EMBL/GenBank/DDBJ databases">
        <title>Genomic Encyclopedia of Type Strains, Phase IV (KMG-IV): sequencing the most valuable type-strain genomes for metagenomic binning, comparative biology and taxonomic classification.</title>
        <authorList>
            <person name="Goeker M."/>
        </authorList>
    </citation>
    <scope>NUCLEOTIDE SEQUENCE [LARGE SCALE GENOMIC DNA]</scope>
    <source>
        <strain evidence="10 11">DSM 5896</strain>
    </source>
</reference>
<evidence type="ECO:0000256" key="2">
    <source>
        <dbReference type="ARBA" id="ARBA00009174"/>
    </source>
</evidence>
<dbReference type="InterPro" id="IPR013114">
    <property type="entry name" value="FabA_FabZ"/>
</dbReference>
<dbReference type="Gene3D" id="3.10.129.10">
    <property type="entry name" value="Hotdog Thioesterase"/>
    <property type="match status" value="1"/>
</dbReference>
<evidence type="ECO:0000256" key="1">
    <source>
        <dbReference type="ARBA" id="ARBA00004496"/>
    </source>
</evidence>
<evidence type="ECO:0000313" key="10">
    <source>
        <dbReference type="EMBL" id="MDQ0393221.1"/>
    </source>
</evidence>
<dbReference type="NCBIfam" id="NF000582">
    <property type="entry name" value="PRK00006.1"/>
    <property type="match status" value="1"/>
</dbReference>
<evidence type="ECO:0000256" key="6">
    <source>
        <dbReference type="ARBA" id="ARBA00023098"/>
    </source>
</evidence>
<evidence type="ECO:0000256" key="4">
    <source>
        <dbReference type="ARBA" id="ARBA00022516"/>
    </source>
</evidence>
<organism evidence="10 11">
    <name type="scientific">Labrys monachus</name>
    <dbReference type="NCBI Taxonomy" id="217067"/>
    <lineage>
        <taxon>Bacteria</taxon>
        <taxon>Pseudomonadati</taxon>
        <taxon>Pseudomonadota</taxon>
        <taxon>Alphaproteobacteria</taxon>
        <taxon>Hyphomicrobiales</taxon>
        <taxon>Xanthobacteraceae</taxon>
        <taxon>Labrys</taxon>
    </lineage>
</organism>
<keyword evidence="7 9" id="KW-0456">Lyase</keyword>
<dbReference type="PANTHER" id="PTHR30272:SF1">
    <property type="entry name" value="3-HYDROXYACYL-[ACYL-CARRIER-PROTEIN] DEHYDRATASE"/>
    <property type="match status" value="1"/>
</dbReference>
<dbReference type="EMBL" id="JAUSVK010000001">
    <property type="protein sequence ID" value="MDQ0393221.1"/>
    <property type="molecule type" value="Genomic_DNA"/>
</dbReference>
<dbReference type="RefSeq" id="WP_307428217.1">
    <property type="nucleotide sequence ID" value="NZ_JAUSVK010000001.1"/>
</dbReference>
<accession>A0ABU0FF39</accession>
<feature type="active site" evidence="9">
    <location>
        <position position="58"/>
    </location>
</feature>
<evidence type="ECO:0000313" key="11">
    <source>
        <dbReference type="Proteomes" id="UP001237448"/>
    </source>
</evidence>
<dbReference type="EC" id="4.2.1.59" evidence="9"/>
<name>A0ABU0FF39_9HYPH</name>
<dbReference type="InterPro" id="IPR029069">
    <property type="entry name" value="HotDog_dom_sf"/>
</dbReference>
<evidence type="ECO:0000256" key="8">
    <source>
        <dbReference type="ARBA" id="ARBA00025049"/>
    </source>
</evidence>
<comment type="function">
    <text evidence="8 9">Involved in unsaturated fatty acids biosynthesis. Catalyzes the dehydration of short chain beta-hydroxyacyl-ACPs and long chain saturated and unsaturated beta-hydroxyacyl-ACPs.</text>
</comment>
<evidence type="ECO:0000256" key="5">
    <source>
        <dbReference type="ARBA" id="ARBA00022556"/>
    </source>
</evidence>